<dbReference type="EMBL" id="KK116364">
    <property type="protein sequence ID" value="KFM67556.1"/>
    <property type="molecule type" value="Genomic_DNA"/>
</dbReference>
<evidence type="ECO:0000313" key="3">
    <source>
        <dbReference type="Proteomes" id="UP000054359"/>
    </source>
</evidence>
<organism evidence="2 3">
    <name type="scientific">Stegodyphus mimosarum</name>
    <name type="common">African social velvet spider</name>
    <dbReference type="NCBI Taxonomy" id="407821"/>
    <lineage>
        <taxon>Eukaryota</taxon>
        <taxon>Metazoa</taxon>
        <taxon>Ecdysozoa</taxon>
        <taxon>Arthropoda</taxon>
        <taxon>Chelicerata</taxon>
        <taxon>Arachnida</taxon>
        <taxon>Araneae</taxon>
        <taxon>Araneomorphae</taxon>
        <taxon>Entelegynae</taxon>
        <taxon>Eresoidea</taxon>
        <taxon>Eresidae</taxon>
        <taxon>Stegodyphus</taxon>
    </lineage>
</organism>
<feature type="transmembrane region" description="Helical" evidence="1">
    <location>
        <begin position="30"/>
        <end position="57"/>
    </location>
</feature>
<protein>
    <submittedName>
        <fullName evidence="2">Uncharacterized protein</fullName>
    </submittedName>
</protein>
<keyword evidence="1" id="KW-0472">Membrane</keyword>
<evidence type="ECO:0000313" key="2">
    <source>
        <dbReference type="EMBL" id="KFM67556.1"/>
    </source>
</evidence>
<proteinExistence type="predicted"/>
<evidence type="ECO:0000256" key="1">
    <source>
        <dbReference type="SAM" id="Phobius"/>
    </source>
</evidence>
<gene>
    <name evidence="2" type="ORF">X975_18506</name>
</gene>
<dbReference type="PROSITE" id="PS51257">
    <property type="entry name" value="PROKAR_LIPOPROTEIN"/>
    <property type="match status" value="1"/>
</dbReference>
<keyword evidence="1" id="KW-1133">Transmembrane helix</keyword>
<feature type="non-terminal residue" evidence="2">
    <location>
        <position position="66"/>
    </location>
</feature>
<name>A0A087TR17_STEMI</name>
<dbReference type="Proteomes" id="UP000054359">
    <property type="component" value="Unassembled WGS sequence"/>
</dbReference>
<keyword evidence="3" id="KW-1185">Reference proteome</keyword>
<sequence length="66" mass="7825">MDSRSICKMFVKYLGCHAVPQVVMGCRPSWYWFGFFGHTLGNCCYNAYIFINVCNLYKWRSKGRRN</sequence>
<dbReference type="AlphaFoldDB" id="A0A087TR17"/>
<reference evidence="2 3" key="1">
    <citation type="submission" date="2013-11" db="EMBL/GenBank/DDBJ databases">
        <title>Genome sequencing of Stegodyphus mimosarum.</title>
        <authorList>
            <person name="Bechsgaard J."/>
        </authorList>
    </citation>
    <scope>NUCLEOTIDE SEQUENCE [LARGE SCALE GENOMIC DNA]</scope>
</reference>
<keyword evidence="1" id="KW-0812">Transmembrane</keyword>
<accession>A0A087TR17</accession>